<gene>
    <name evidence="3" type="primary">hcnB_1</name>
    <name evidence="3" type="ORF">AN619_29330</name>
</gene>
<evidence type="ECO:0000313" key="4">
    <source>
        <dbReference type="Proteomes" id="UP000070456"/>
    </source>
</evidence>
<dbReference type="STRING" id="520762.AN619_29330"/>
<name>A0A140KZL0_9FIRM</name>
<comment type="caution">
    <text evidence="3">The sequence shown here is derived from an EMBL/GenBank/DDBJ whole genome shotgun (WGS) entry which is preliminary data.</text>
</comment>
<dbReference type="Gene3D" id="1.10.10.1100">
    <property type="entry name" value="BFD-like [2Fe-2S]-binding domain"/>
    <property type="match status" value="1"/>
</dbReference>
<keyword evidence="4" id="KW-1185">Reference proteome</keyword>
<dbReference type="OrthoDB" id="9801699at2"/>
<dbReference type="InterPro" id="IPR041117">
    <property type="entry name" value="SoxA_A3"/>
</dbReference>
<dbReference type="InterPro" id="IPR051691">
    <property type="entry name" value="Metab_Enz_Cyan_OpOx_G3PDH"/>
</dbReference>
<reference evidence="3 4" key="1">
    <citation type="submission" date="2015-12" db="EMBL/GenBank/DDBJ databases">
        <title>Draft genome sequence of the thermoanaerobe Thermotalea metallivorans, an isolate from the runoff channel of the Great Artesian Basin, Australia.</title>
        <authorList>
            <person name="Patel B.K."/>
        </authorList>
    </citation>
    <scope>NUCLEOTIDE SEQUENCE [LARGE SCALE GENOMIC DNA]</scope>
    <source>
        <strain evidence="3 4">B2-1</strain>
    </source>
</reference>
<evidence type="ECO:0000256" key="1">
    <source>
        <dbReference type="ARBA" id="ARBA00023002"/>
    </source>
</evidence>
<dbReference type="PANTHER" id="PTHR42949:SF3">
    <property type="entry name" value="ANAEROBIC GLYCEROL-3-PHOSPHATE DEHYDROGENASE SUBUNIT B"/>
    <property type="match status" value="1"/>
</dbReference>
<dbReference type="EMBL" id="LOEE01000079">
    <property type="protein sequence ID" value="KXG73735.1"/>
    <property type="molecule type" value="Genomic_DNA"/>
</dbReference>
<evidence type="ECO:0000259" key="2">
    <source>
        <dbReference type="Pfam" id="PF17806"/>
    </source>
</evidence>
<evidence type="ECO:0000313" key="3">
    <source>
        <dbReference type="EMBL" id="KXG73735.1"/>
    </source>
</evidence>
<dbReference type="PANTHER" id="PTHR42949">
    <property type="entry name" value="ANAEROBIC GLYCEROL-3-PHOSPHATE DEHYDROGENASE SUBUNIT B"/>
    <property type="match status" value="1"/>
</dbReference>
<dbReference type="Pfam" id="PF17806">
    <property type="entry name" value="SO_alpha_A3"/>
    <property type="match status" value="1"/>
</dbReference>
<sequence length="95" mass="10413">MDENTIICRCSDLTLKDIREWIAKGYTSFDELKRISRVGMGPCQGRTCAQLVLRELSIATGKPVSELKPGTYRPPVKAIKLGAISDYASGGVDHD</sequence>
<dbReference type="CDD" id="cd19946">
    <property type="entry name" value="GlpA-like_Fer2_BFD-like"/>
    <property type="match status" value="1"/>
</dbReference>
<accession>A0A140KZL0</accession>
<dbReference type="EC" id="1.4.99.5" evidence="3"/>
<dbReference type="Proteomes" id="UP000070456">
    <property type="component" value="Unassembled WGS sequence"/>
</dbReference>
<proteinExistence type="predicted"/>
<keyword evidence="1 3" id="KW-0560">Oxidoreductase</keyword>
<dbReference type="RefSeq" id="WP_068558014.1">
    <property type="nucleotide sequence ID" value="NZ_LOEE01000079.1"/>
</dbReference>
<organism evidence="3 4">
    <name type="scientific">Thermotalea metallivorans</name>
    <dbReference type="NCBI Taxonomy" id="520762"/>
    <lineage>
        <taxon>Bacteria</taxon>
        <taxon>Bacillati</taxon>
        <taxon>Bacillota</taxon>
        <taxon>Clostridia</taxon>
        <taxon>Peptostreptococcales</taxon>
        <taxon>Thermotaleaceae</taxon>
        <taxon>Thermotalea</taxon>
    </lineage>
</organism>
<dbReference type="AlphaFoldDB" id="A0A140KZL0"/>
<dbReference type="InterPro" id="IPR041854">
    <property type="entry name" value="BFD-like_2Fe2S-bd_dom_sf"/>
</dbReference>
<dbReference type="GO" id="GO:0050622">
    <property type="term" value="F:glycine dehydrogenase (cyanide-forming) activity"/>
    <property type="evidence" value="ECO:0007669"/>
    <property type="project" value="UniProtKB-EC"/>
</dbReference>
<feature type="domain" description="SoxA A3" evidence="2">
    <location>
        <begin position="6"/>
        <end position="84"/>
    </location>
</feature>
<protein>
    <submittedName>
        <fullName evidence="3">Hydrogen cyanide synthase subunit HcnB</fullName>
        <ecNumber evidence="3">1.4.99.5</ecNumber>
    </submittedName>
</protein>